<evidence type="ECO:0000256" key="3">
    <source>
        <dbReference type="ARBA" id="ARBA00023242"/>
    </source>
</evidence>
<dbReference type="GO" id="GO:0003677">
    <property type="term" value="F:DNA binding"/>
    <property type="evidence" value="ECO:0007669"/>
    <property type="project" value="InterPro"/>
</dbReference>
<keyword evidence="1" id="KW-0805">Transcription regulation</keyword>
<sequence>MLNDLFKVMRAEDESYGLRLLEVIRQNTSPDEIRAFIDHALTEIDGTTAERTIKRLEEVRRAIDIEGAGPPFRPMVMDIHFLCDEAPYTVPAQPWTVVTDDSELVSHLVSLYFTWDYPFHSFLDRDVFLAHMSRRDTNSQFCSPFLVNALLANACHFSDYSEAYVLPGEIVTKGADFLAEAERLRESDTAKLSLAYLQGTLLLYERYSMSGKNDLGYKRLHQAIRTGESLGLIGPLRYRMTPAQRSDDMEISIRRTAWGLFHIDTVVHADFLRPSLINHVNVPRPGRTPATETELWAPYPSHRPARPSYMSQYFDESCNLCEIARDISQSFGRTATSAERKQSTKEALYERLCRWYDGLPEIFGPGNLLPPYVNLLNPLGFSPVPKYNEAEIVLASAHGISSLVRLHRQEFGMSRAHHFALYATNLALFTLLKQGIFDILDPDFLSLASAFASMASRSQLGRSLFHMFRQLVRAKGQGQRIRDSTTATDEMRALFGESIPHTPWDEYGKGLAKLEEDERYHGIGNERERTLVDMLDRYESLSLGKDEIAPERFRPG</sequence>
<protein>
    <recommendedName>
        <fullName evidence="4">Xylanolytic transcriptional activator regulatory domain-containing protein</fullName>
    </recommendedName>
</protein>
<dbReference type="AlphaFoldDB" id="Q0CWX2"/>
<dbReference type="PANTHER" id="PTHR47256">
    <property type="entry name" value="ZN(II)2CYS6 TRANSCRIPTION FACTOR (EUROFUNG)-RELATED"/>
    <property type="match status" value="1"/>
</dbReference>
<dbReference type="RefSeq" id="XP_001209177.1">
    <property type="nucleotide sequence ID" value="XM_001209177.1"/>
</dbReference>
<dbReference type="CDD" id="cd12148">
    <property type="entry name" value="fungal_TF_MHR"/>
    <property type="match status" value="1"/>
</dbReference>
<dbReference type="OrthoDB" id="2593732at2759"/>
<evidence type="ECO:0000313" key="6">
    <source>
        <dbReference type="Proteomes" id="UP000007963"/>
    </source>
</evidence>
<dbReference type="STRING" id="341663.Q0CWX2"/>
<dbReference type="Proteomes" id="UP000007963">
    <property type="component" value="Unassembled WGS sequence"/>
</dbReference>
<keyword evidence="2" id="KW-0804">Transcription</keyword>
<organism evidence="5 6">
    <name type="scientific">Aspergillus terreus (strain NIH 2624 / FGSC A1156)</name>
    <dbReference type="NCBI Taxonomy" id="341663"/>
    <lineage>
        <taxon>Eukaryota</taxon>
        <taxon>Fungi</taxon>
        <taxon>Dikarya</taxon>
        <taxon>Ascomycota</taxon>
        <taxon>Pezizomycotina</taxon>
        <taxon>Eurotiomycetes</taxon>
        <taxon>Eurotiomycetidae</taxon>
        <taxon>Eurotiales</taxon>
        <taxon>Aspergillaceae</taxon>
        <taxon>Aspergillus</taxon>
        <taxon>Aspergillus subgen. Circumdati</taxon>
    </lineage>
</organism>
<evidence type="ECO:0000256" key="1">
    <source>
        <dbReference type="ARBA" id="ARBA00023015"/>
    </source>
</evidence>
<evidence type="ECO:0000313" key="5">
    <source>
        <dbReference type="EMBL" id="EAU38569.1"/>
    </source>
</evidence>
<dbReference type="VEuPathDB" id="FungiDB:ATEG_01812"/>
<evidence type="ECO:0000256" key="2">
    <source>
        <dbReference type="ARBA" id="ARBA00023163"/>
    </source>
</evidence>
<dbReference type="HOGENOM" id="CLU_007003_8_0_1"/>
<dbReference type="OMA" id="WGLFHID"/>
<dbReference type="EMBL" id="CH476595">
    <property type="protein sequence ID" value="EAU38569.1"/>
    <property type="molecule type" value="Genomic_DNA"/>
</dbReference>
<dbReference type="InterPro" id="IPR007219">
    <property type="entry name" value="XnlR_reg_dom"/>
</dbReference>
<gene>
    <name evidence="5" type="ORF">ATEG_01812</name>
</gene>
<dbReference type="GeneID" id="4315930"/>
<proteinExistence type="predicted"/>
<dbReference type="GO" id="GO:0006351">
    <property type="term" value="P:DNA-templated transcription"/>
    <property type="evidence" value="ECO:0007669"/>
    <property type="project" value="InterPro"/>
</dbReference>
<dbReference type="Pfam" id="PF04082">
    <property type="entry name" value="Fungal_trans"/>
    <property type="match status" value="1"/>
</dbReference>
<keyword evidence="3" id="KW-0539">Nucleus</keyword>
<name>Q0CWX2_ASPTN</name>
<reference evidence="6" key="1">
    <citation type="submission" date="2005-09" db="EMBL/GenBank/DDBJ databases">
        <title>Annotation of the Aspergillus terreus NIH2624 genome.</title>
        <authorList>
            <person name="Birren B.W."/>
            <person name="Lander E.S."/>
            <person name="Galagan J.E."/>
            <person name="Nusbaum C."/>
            <person name="Devon K."/>
            <person name="Henn M."/>
            <person name="Ma L.-J."/>
            <person name="Jaffe D.B."/>
            <person name="Butler J."/>
            <person name="Alvarez P."/>
            <person name="Gnerre S."/>
            <person name="Grabherr M."/>
            <person name="Kleber M."/>
            <person name="Mauceli E.W."/>
            <person name="Brockman W."/>
            <person name="Rounsley S."/>
            <person name="Young S.K."/>
            <person name="LaButti K."/>
            <person name="Pushparaj V."/>
            <person name="DeCaprio D."/>
            <person name="Crawford M."/>
            <person name="Koehrsen M."/>
            <person name="Engels R."/>
            <person name="Montgomery P."/>
            <person name="Pearson M."/>
            <person name="Howarth C."/>
            <person name="Larson L."/>
            <person name="Luoma S."/>
            <person name="White J."/>
            <person name="Alvarado L."/>
            <person name="Kodira C.D."/>
            <person name="Zeng Q."/>
            <person name="Oleary S."/>
            <person name="Yandava C."/>
            <person name="Denning D.W."/>
            <person name="Nierman W.C."/>
            <person name="Milne T."/>
            <person name="Madden K."/>
        </authorList>
    </citation>
    <scope>NUCLEOTIDE SEQUENCE [LARGE SCALE GENOMIC DNA]</scope>
    <source>
        <strain evidence="6">NIH 2624 / FGSC A1156</strain>
    </source>
</reference>
<evidence type="ECO:0000259" key="4">
    <source>
        <dbReference type="Pfam" id="PF04082"/>
    </source>
</evidence>
<dbReference type="GO" id="GO:0008270">
    <property type="term" value="F:zinc ion binding"/>
    <property type="evidence" value="ECO:0007669"/>
    <property type="project" value="InterPro"/>
</dbReference>
<dbReference type="InterPro" id="IPR053187">
    <property type="entry name" value="Notoamide_regulator"/>
</dbReference>
<dbReference type="PANTHER" id="PTHR47256:SF9">
    <property type="entry name" value="ZN(II)2CYS6 TRANSCRIPTION FACTOR (EUROFUNG)"/>
    <property type="match status" value="1"/>
</dbReference>
<dbReference type="eggNOG" id="ENOG502SP7J">
    <property type="taxonomic scope" value="Eukaryota"/>
</dbReference>
<accession>Q0CWX2</accession>
<feature type="domain" description="Xylanolytic transcriptional activator regulatory" evidence="4">
    <location>
        <begin position="110"/>
        <end position="356"/>
    </location>
</feature>